<accession>A0ABN8PYJ2</accession>
<comment type="caution">
    <text evidence="1">The sequence shown here is derived from an EMBL/GenBank/DDBJ whole genome shotgun (WGS) entry which is preliminary data.</text>
</comment>
<dbReference type="EMBL" id="CALNXK010000096">
    <property type="protein sequence ID" value="CAH3153547.1"/>
    <property type="molecule type" value="Genomic_DNA"/>
</dbReference>
<evidence type="ECO:0000313" key="2">
    <source>
        <dbReference type="Proteomes" id="UP001159405"/>
    </source>
</evidence>
<sequence length="130" mass="14673">MYHAGKVFKGNPGRPRCGRLTALKFGEISNRRVTTPPDRLVRDVFQHNCRPNIPYQCQVRLQMEPVIIGKYIQHQENNGHEGITVKDKGLVIDKDNPVLAAGVDGEVSDPKINIIQLDTLRQNTTYSHQS</sequence>
<dbReference type="Proteomes" id="UP001159405">
    <property type="component" value="Unassembled WGS sequence"/>
</dbReference>
<keyword evidence="2" id="KW-1185">Reference proteome</keyword>
<gene>
    <name evidence="1" type="ORF">PLOB_00049659</name>
</gene>
<evidence type="ECO:0000313" key="1">
    <source>
        <dbReference type="EMBL" id="CAH3153547.1"/>
    </source>
</evidence>
<protein>
    <submittedName>
        <fullName evidence="1">Uncharacterized protein</fullName>
    </submittedName>
</protein>
<dbReference type="InterPro" id="IPR011604">
    <property type="entry name" value="PDDEXK-like_dom_sf"/>
</dbReference>
<proteinExistence type="predicted"/>
<organism evidence="1 2">
    <name type="scientific">Porites lobata</name>
    <dbReference type="NCBI Taxonomy" id="104759"/>
    <lineage>
        <taxon>Eukaryota</taxon>
        <taxon>Metazoa</taxon>
        <taxon>Cnidaria</taxon>
        <taxon>Anthozoa</taxon>
        <taxon>Hexacorallia</taxon>
        <taxon>Scleractinia</taxon>
        <taxon>Fungiina</taxon>
        <taxon>Poritidae</taxon>
        <taxon>Porites</taxon>
    </lineage>
</organism>
<reference evidence="1 2" key="1">
    <citation type="submission" date="2022-05" db="EMBL/GenBank/DDBJ databases">
        <authorList>
            <consortium name="Genoscope - CEA"/>
            <person name="William W."/>
        </authorList>
    </citation>
    <scope>NUCLEOTIDE SEQUENCE [LARGE SCALE GENOMIC DNA]</scope>
</reference>
<dbReference type="Gene3D" id="3.90.320.10">
    <property type="match status" value="1"/>
</dbReference>
<name>A0ABN8PYJ2_9CNID</name>